<dbReference type="OrthoDB" id="8068875at2759"/>
<keyword evidence="1" id="KW-1133">Transmembrane helix</keyword>
<keyword evidence="3" id="KW-1185">Reference proteome</keyword>
<dbReference type="AlphaFoldDB" id="A0A9Q0EJ08"/>
<accession>A0A9Q0EJ08</accession>
<dbReference type="GO" id="GO:0050659">
    <property type="term" value="F:N-acetylgalactosamine 4-sulfate 6-O-sulfotransferase activity"/>
    <property type="evidence" value="ECO:0007669"/>
    <property type="project" value="TreeGrafter"/>
</dbReference>
<name>A0A9Q0EJ08_9TELE</name>
<dbReference type="Proteomes" id="UP001148018">
    <property type="component" value="Unassembled WGS sequence"/>
</dbReference>
<evidence type="ECO:0008006" key="4">
    <source>
        <dbReference type="Google" id="ProtNLM"/>
    </source>
</evidence>
<dbReference type="EMBL" id="JANIIK010000040">
    <property type="protein sequence ID" value="KAJ3607679.1"/>
    <property type="molecule type" value="Genomic_DNA"/>
</dbReference>
<dbReference type="PANTHER" id="PTHR15723">
    <property type="entry name" value="CARBOHYDRATE SULFOTRANSFERASE 15"/>
    <property type="match status" value="1"/>
</dbReference>
<protein>
    <recommendedName>
        <fullName evidence="4">Carbohydrate sulfotransferase 15</fullName>
    </recommendedName>
</protein>
<proteinExistence type="predicted"/>
<evidence type="ECO:0000256" key="1">
    <source>
        <dbReference type="SAM" id="Phobius"/>
    </source>
</evidence>
<evidence type="ECO:0000313" key="3">
    <source>
        <dbReference type="Proteomes" id="UP001148018"/>
    </source>
</evidence>
<organism evidence="2 3">
    <name type="scientific">Muraenolepis orangiensis</name>
    <name type="common">Patagonian moray cod</name>
    <dbReference type="NCBI Taxonomy" id="630683"/>
    <lineage>
        <taxon>Eukaryota</taxon>
        <taxon>Metazoa</taxon>
        <taxon>Chordata</taxon>
        <taxon>Craniata</taxon>
        <taxon>Vertebrata</taxon>
        <taxon>Euteleostomi</taxon>
        <taxon>Actinopterygii</taxon>
        <taxon>Neopterygii</taxon>
        <taxon>Teleostei</taxon>
        <taxon>Neoteleostei</taxon>
        <taxon>Acanthomorphata</taxon>
        <taxon>Zeiogadaria</taxon>
        <taxon>Gadariae</taxon>
        <taxon>Gadiformes</taxon>
        <taxon>Muraenolepidoidei</taxon>
        <taxon>Muraenolepididae</taxon>
        <taxon>Muraenolepis</taxon>
    </lineage>
</organism>
<keyword evidence="1" id="KW-0472">Membrane</keyword>
<reference evidence="2" key="1">
    <citation type="submission" date="2022-07" db="EMBL/GenBank/DDBJ databases">
        <title>Chromosome-level genome of Muraenolepis orangiensis.</title>
        <authorList>
            <person name="Kim J."/>
        </authorList>
    </citation>
    <scope>NUCLEOTIDE SEQUENCE</scope>
    <source>
        <strain evidence="2">KU_S4_2022</strain>
        <tissue evidence="2">Muscle</tissue>
    </source>
</reference>
<evidence type="ECO:0000313" key="2">
    <source>
        <dbReference type="EMBL" id="KAJ3607679.1"/>
    </source>
</evidence>
<gene>
    <name evidence="2" type="ORF">NHX12_024730</name>
</gene>
<comment type="caution">
    <text evidence="2">The sequence shown here is derived from an EMBL/GenBank/DDBJ whole genome shotgun (WGS) entry which is preliminary data.</text>
</comment>
<dbReference type="InterPro" id="IPR027417">
    <property type="entry name" value="P-loop_NTPase"/>
</dbReference>
<dbReference type="InterPro" id="IPR052654">
    <property type="entry name" value="CS_Sulfotransferase"/>
</dbReference>
<dbReference type="Gene3D" id="3.40.50.300">
    <property type="entry name" value="P-loop containing nucleotide triphosphate hydrolases"/>
    <property type="match status" value="1"/>
</dbReference>
<dbReference type="PANTHER" id="PTHR15723:SF0">
    <property type="entry name" value="CARBOHYDRATE SULFOTRANSFERASE 15"/>
    <property type="match status" value="1"/>
</dbReference>
<feature type="transmembrane region" description="Helical" evidence="1">
    <location>
        <begin position="62"/>
        <end position="82"/>
    </location>
</feature>
<dbReference type="SUPFAM" id="SSF52540">
    <property type="entry name" value="P-loop containing nucleoside triphosphate hydrolases"/>
    <property type="match status" value="1"/>
</dbReference>
<keyword evidence="1" id="KW-0812">Transmembrane</keyword>
<dbReference type="GO" id="GO:0019319">
    <property type="term" value="P:hexose biosynthetic process"/>
    <property type="evidence" value="ECO:0007669"/>
    <property type="project" value="TreeGrafter"/>
</dbReference>
<sequence length="279" mass="32410">MTQMDYRYSLLSAPPDDYGQGPVLLHMDDMPGGLSAVLEVKCREAVAAWHRGILGFLNKLKVCSFMCFLTVTFVVAASYLLLAERKGLLLSPPLYRFGSPVSPGPGAFNLSAASRDLAHMRLVVKTIVSRVEFHSGRRVPERKALVSSEPHMFSVIPRKFLPGVKNPCWYEEYTGNITSDPYGKNQYERFSKRFRILFELLRNSFREHLFHRDGKWYRTRCLPYFYIIGQPKCGTTDLYDRLRRHPDVRFSISKEPHWWTRKRFGKFVGTRRFYNACHP</sequence>